<reference evidence="1" key="1">
    <citation type="journal article" date="2014" name="Front. Microbiol.">
        <title>High frequency of phylogenetically diverse reductive dehalogenase-homologous genes in deep subseafloor sedimentary metagenomes.</title>
        <authorList>
            <person name="Kawai M."/>
            <person name="Futagami T."/>
            <person name="Toyoda A."/>
            <person name="Takaki Y."/>
            <person name="Nishi S."/>
            <person name="Hori S."/>
            <person name="Arai W."/>
            <person name="Tsubouchi T."/>
            <person name="Morono Y."/>
            <person name="Uchiyama I."/>
            <person name="Ito T."/>
            <person name="Fujiyama A."/>
            <person name="Inagaki F."/>
            <person name="Takami H."/>
        </authorList>
    </citation>
    <scope>NUCLEOTIDE SEQUENCE</scope>
    <source>
        <strain evidence="1">Expedition CK06-06</strain>
    </source>
</reference>
<feature type="non-terminal residue" evidence="1">
    <location>
        <position position="72"/>
    </location>
</feature>
<gene>
    <name evidence="1" type="ORF">S01H4_46726</name>
</gene>
<name>X1CJX0_9ZZZZ</name>
<sequence length="72" mass="8495">MNKNKTIAIISPSKKYLSGIYHYAIKTALELKKFYNVKVISFKKQYPKFLYPGNQNKENLVDLNFEDEYSIL</sequence>
<organism evidence="1">
    <name type="scientific">marine sediment metagenome</name>
    <dbReference type="NCBI Taxonomy" id="412755"/>
    <lineage>
        <taxon>unclassified sequences</taxon>
        <taxon>metagenomes</taxon>
        <taxon>ecological metagenomes</taxon>
    </lineage>
</organism>
<proteinExistence type="predicted"/>
<accession>X1CJX0</accession>
<protein>
    <submittedName>
        <fullName evidence="1">Uncharacterized protein</fullName>
    </submittedName>
</protein>
<dbReference type="EMBL" id="BART01026145">
    <property type="protein sequence ID" value="GAG93342.1"/>
    <property type="molecule type" value="Genomic_DNA"/>
</dbReference>
<evidence type="ECO:0000313" key="1">
    <source>
        <dbReference type="EMBL" id="GAG93342.1"/>
    </source>
</evidence>
<comment type="caution">
    <text evidence="1">The sequence shown here is derived from an EMBL/GenBank/DDBJ whole genome shotgun (WGS) entry which is preliminary data.</text>
</comment>
<dbReference type="AlphaFoldDB" id="X1CJX0"/>